<dbReference type="PANTHER" id="PTHR37981:SF1">
    <property type="entry name" value="SGNH HYDROLASE-TYPE ESTERASE DOMAIN-CONTAINING PROTEIN"/>
    <property type="match status" value="1"/>
</dbReference>
<dbReference type="RefSeq" id="WP_006821513.1">
    <property type="nucleotide sequence ID" value="NZ_CAFW01000011.1"/>
</dbReference>
<evidence type="ECO:0000256" key="1">
    <source>
        <dbReference type="PIRSR" id="PIRSR637460-1"/>
    </source>
</evidence>
<evidence type="ECO:0000256" key="3">
    <source>
        <dbReference type="SAM" id="SignalP"/>
    </source>
</evidence>
<feature type="chain" id="PRO_5039558799" evidence="3">
    <location>
        <begin position="16"/>
        <end position="293"/>
    </location>
</feature>
<reference evidence="5 6" key="1">
    <citation type="journal article" date="2012" name="J. Bacteriol.">
        <title>Genome Sequence of Corynebacterium casei UCMA 3821, Isolated from a Smear-Ripened Cheese.</title>
        <authorList>
            <person name="Monnet C."/>
            <person name="Loux V."/>
            <person name="Bento P."/>
            <person name="Gibrat J.F."/>
            <person name="Straub C."/>
            <person name="Bonnarme P."/>
            <person name="Landaud S."/>
            <person name="Irlinger F."/>
        </authorList>
    </citation>
    <scope>NUCLEOTIDE SEQUENCE [LARGE SCALE GENOMIC DNA]</scope>
    <source>
        <strain evidence="5 6">UCMA 3821</strain>
    </source>
</reference>
<proteinExistence type="predicted"/>
<dbReference type="CDD" id="cd01823">
    <property type="entry name" value="SEST_like"/>
    <property type="match status" value="1"/>
</dbReference>
<evidence type="ECO:0000313" key="6">
    <source>
        <dbReference type="Proteomes" id="UP000004840"/>
    </source>
</evidence>
<dbReference type="InterPro" id="IPR037460">
    <property type="entry name" value="SEST-like"/>
</dbReference>
<dbReference type="GeneID" id="82876937"/>
<dbReference type="EMBL" id="CAFW01000011">
    <property type="protein sequence ID" value="CCE53935.1"/>
    <property type="molecule type" value="Genomic_DNA"/>
</dbReference>
<gene>
    <name evidence="5" type="ORF">CCAS_01590</name>
</gene>
<dbReference type="InterPro" id="IPR013830">
    <property type="entry name" value="SGNH_hydro"/>
</dbReference>
<feature type="disulfide bond" evidence="2">
    <location>
        <begin position="207"/>
        <end position="255"/>
    </location>
</feature>
<keyword evidence="2" id="KW-1015">Disulfide bond</keyword>
<dbReference type="Proteomes" id="UP000004840">
    <property type="component" value="Unassembled WGS sequence"/>
</dbReference>
<dbReference type="PANTHER" id="PTHR37981">
    <property type="entry name" value="LIPASE 2"/>
    <property type="match status" value="1"/>
</dbReference>
<dbReference type="SUPFAM" id="SSF52266">
    <property type="entry name" value="SGNH hydrolase"/>
    <property type="match status" value="1"/>
</dbReference>
<dbReference type="Pfam" id="PF13472">
    <property type="entry name" value="Lipase_GDSL_2"/>
    <property type="match status" value="1"/>
</dbReference>
<evidence type="ECO:0000313" key="5">
    <source>
        <dbReference type="EMBL" id="CCE53935.1"/>
    </source>
</evidence>
<comment type="caution">
    <text evidence="5">The sequence shown here is derived from an EMBL/GenBank/DDBJ whole genome shotgun (WGS) entry which is preliminary data.</text>
</comment>
<organism evidence="5 6">
    <name type="scientific">Corynebacterium casei UCMA 3821</name>
    <dbReference type="NCBI Taxonomy" id="1110505"/>
    <lineage>
        <taxon>Bacteria</taxon>
        <taxon>Bacillati</taxon>
        <taxon>Actinomycetota</taxon>
        <taxon>Actinomycetes</taxon>
        <taxon>Mycobacteriales</taxon>
        <taxon>Corynebacteriaceae</taxon>
        <taxon>Corynebacterium</taxon>
    </lineage>
</organism>
<feature type="disulfide bond" evidence="2">
    <location>
        <begin position="146"/>
        <end position="159"/>
    </location>
</feature>
<dbReference type="GO" id="GO:0016788">
    <property type="term" value="F:hydrolase activity, acting on ester bonds"/>
    <property type="evidence" value="ECO:0007669"/>
    <property type="project" value="InterPro"/>
</dbReference>
<dbReference type="PROSITE" id="PS51257">
    <property type="entry name" value="PROKAR_LIPOPROTEIN"/>
    <property type="match status" value="1"/>
</dbReference>
<feature type="signal peptide" evidence="3">
    <location>
        <begin position="1"/>
        <end position="15"/>
    </location>
</feature>
<name>G7HUH9_9CORY</name>
<dbReference type="AlphaFoldDB" id="G7HUH9"/>
<evidence type="ECO:0000256" key="2">
    <source>
        <dbReference type="PIRSR" id="PIRSR637460-2"/>
    </source>
</evidence>
<feature type="active site" description="Nucleophile" evidence="1">
    <location>
        <position position="54"/>
    </location>
</feature>
<feature type="disulfide bond" evidence="2">
    <location>
        <begin position="71"/>
        <end position="96"/>
    </location>
</feature>
<protein>
    <submittedName>
        <fullName evidence="5">GDSL-like lipase/esterase</fullName>
    </submittedName>
</protein>
<dbReference type="Gene3D" id="3.40.50.1110">
    <property type="entry name" value="SGNH hydrolase"/>
    <property type="match status" value="1"/>
</dbReference>
<dbReference type="GO" id="GO:0006629">
    <property type="term" value="P:lipid metabolic process"/>
    <property type="evidence" value="ECO:0007669"/>
    <property type="project" value="TreeGrafter"/>
</dbReference>
<accession>G7HUH9</accession>
<evidence type="ECO:0000259" key="4">
    <source>
        <dbReference type="Pfam" id="PF13472"/>
    </source>
</evidence>
<sequence length="293" mass="31284">MKKFLSVPAAITVLAAGTLVSCSTESQESSQSPTASETPADSATYQEYVALGDSYSAMGSRTAETTGPAECFRSADNYPSLVAQHEGVKNFVDATCSSAVTADIFSTRAGSEGPIEAQLESLTKDTDLVTISIGGNDIGFPDIARCFQEARAAGEESDCASRFNRDEMTNSVNEMLFSVYNSVQQRSPEAHIMVTGYMPLITDEGQCEDAAFISEDDRGWAVGLTNEINGRIKGVSSEMQIPFIIPENAEEHTVCTPPEQRWTDLTGAETGAYPMHPTARGQAAMAEAITAEL</sequence>
<feature type="active site" evidence="1">
    <location>
        <position position="276"/>
    </location>
</feature>
<dbReference type="InterPro" id="IPR036514">
    <property type="entry name" value="SGNH_hydro_sf"/>
</dbReference>
<keyword evidence="3" id="KW-0732">Signal</keyword>
<feature type="domain" description="SGNH hydrolase-type esterase" evidence="4">
    <location>
        <begin position="50"/>
        <end position="284"/>
    </location>
</feature>